<evidence type="ECO:0000313" key="6">
    <source>
        <dbReference type="EMBL" id="MDO7842312.1"/>
    </source>
</evidence>
<evidence type="ECO:0000313" key="7">
    <source>
        <dbReference type="Proteomes" id="UP001176468"/>
    </source>
</evidence>
<keyword evidence="4" id="KW-0804">Transcription</keyword>
<dbReference type="Pfam" id="PF00126">
    <property type="entry name" value="HTH_1"/>
    <property type="match status" value="1"/>
</dbReference>
<dbReference type="InterPro" id="IPR036388">
    <property type="entry name" value="WH-like_DNA-bd_sf"/>
</dbReference>
<dbReference type="PANTHER" id="PTHR30346">
    <property type="entry name" value="TRANSCRIPTIONAL DUAL REGULATOR HCAR-RELATED"/>
    <property type="match status" value="1"/>
</dbReference>
<organism evidence="6 7">
    <name type="scientific">Sphingomonas immobilis</name>
    <dbReference type="NCBI Taxonomy" id="3063997"/>
    <lineage>
        <taxon>Bacteria</taxon>
        <taxon>Pseudomonadati</taxon>
        <taxon>Pseudomonadota</taxon>
        <taxon>Alphaproteobacteria</taxon>
        <taxon>Sphingomonadales</taxon>
        <taxon>Sphingomonadaceae</taxon>
        <taxon>Sphingomonas</taxon>
    </lineage>
</organism>
<evidence type="ECO:0000256" key="3">
    <source>
        <dbReference type="ARBA" id="ARBA00023125"/>
    </source>
</evidence>
<dbReference type="InterPro" id="IPR000847">
    <property type="entry name" value="LysR_HTH_N"/>
</dbReference>
<proteinExistence type="inferred from homology"/>
<dbReference type="Gene3D" id="1.10.10.10">
    <property type="entry name" value="Winged helix-like DNA-binding domain superfamily/Winged helix DNA-binding domain"/>
    <property type="match status" value="1"/>
</dbReference>
<evidence type="ECO:0000256" key="2">
    <source>
        <dbReference type="ARBA" id="ARBA00023015"/>
    </source>
</evidence>
<keyword evidence="7" id="KW-1185">Reference proteome</keyword>
<dbReference type="EMBL" id="JAUQSZ010000004">
    <property type="protein sequence ID" value="MDO7842312.1"/>
    <property type="molecule type" value="Genomic_DNA"/>
</dbReference>
<dbReference type="PANTHER" id="PTHR30346:SF0">
    <property type="entry name" value="HCA OPERON TRANSCRIPTIONAL ACTIVATOR HCAR"/>
    <property type="match status" value="1"/>
</dbReference>
<dbReference type="PRINTS" id="PR00039">
    <property type="entry name" value="HTHLYSR"/>
</dbReference>
<dbReference type="Gene3D" id="3.40.190.10">
    <property type="entry name" value="Periplasmic binding protein-like II"/>
    <property type="match status" value="2"/>
</dbReference>
<accession>A0ABT8ZYN3</accession>
<sequence>MIDPSEIKSFVTIAEERSFSAAAQRLGLAQSAVSQRLKRLEDQLALHLLDRTSRRVRVSVEGELFLPHAYRLLEVHEEALRAADHIRSKRGSTLLLGGYSFLIEERLKLVEHFLELNPTTQVDVHHGARLDLYRRLATGELDAVVALALPGQTQTDLEAVHVERRQCHVAFPPSHPLAARSTITYADLSGHPLTISPGRQDAEILGTVTAELVRRGIELIAAPEADRRAIEQFANVRGLPYLRWYPSCRERHERSGCVVLPIDDDVVFTDLIVYFSKDGGRAVARHFADSVRDYVALGLNEATA</sequence>
<reference evidence="6" key="1">
    <citation type="submission" date="2023-07" db="EMBL/GenBank/DDBJ databases">
        <authorList>
            <person name="Kim M.K."/>
        </authorList>
    </citation>
    <scope>NUCLEOTIDE SEQUENCE</scope>
    <source>
        <strain evidence="6">CA1-15</strain>
    </source>
</reference>
<evidence type="ECO:0000256" key="4">
    <source>
        <dbReference type="ARBA" id="ARBA00023163"/>
    </source>
</evidence>
<dbReference type="Proteomes" id="UP001176468">
    <property type="component" value="Unassembled WGS sequence"/>
</dbReference>
<feature type="domain" description="HTH lysR-type" evidence="5">
    <location>
        <begin position="2"/>
        <end position="59"/>
    </location>
</feature>
<dbReference type="InterPro" id="IPR005119">
    <property type="entry name" value="LysR_subst-bd"/>
</dbReference>
<evidence type="ECO:0000256" key="1">
    <source>
        <dbReference type="ARBA" id="ARBA00009437"/>
    </source>
</evidence>
<keyword evidence="3" id="KW-0238">DNA-binding</keyword>
<comment type="similarity">
    <text evidence="1">Belongs to the LysR transcriptional regulatory family.</text>
</comment>
<name>A0ABT8ZYN3_9SPHN</name>
<keyword evidence="2" id="KW-0805">Transcription regulation</keyword>
<dbReference type="SUPFAM" id="SSF53850">
    <property type="entry name" value="Periplasmic binding protein-like II"/>
    <property type="match status" value="1"/>
</dbReference>
<dbReference type="SUPFAM" id="SSF46785">
    <property type="entry name" value="Winged helix' DNA-binding domain"/>
    <property type="match status" value="1"/>
</dbReference>
<comment type="caution">
    <text evidence="6">The sequence shown here is derived from an EMBL/GenBank/DDBJ whole genome shotgun (WGS) entry which is preliminary data.</text>
</comment>
<dbReference type="Pfam" id="PF03466">
    <property type="entry name" value="LysR_substrate"/>
    <property type="match status" value="1"/>
</dbReference>
<dbReference type="InterPro" id="IPR036390">
    <property type="entry name" value="WH_DNA-bd_sf"/>
</dbReference>
<evidence type="ECO:0000259" key="5">
    <source>
        <dbReference type="PROSITE" id="PS50931"/>
    </source>
</evidence>
<gene>
    <name evidence="6" type="ORF">Q5H94_08230</name>
</gene>
<protein>
    <submittedName>
        <fullName evidence="6">LysR family transcriptional regulator</fullName>
    </submittedName>
</protein>
<dbReference type="PROSITE" id="PS50931">
    <property type="entry name" value="HTH_LYSR"/>
    <property type="match status" value="1"/>
</dbReference>
<dbReference type="RefSeq" id="WP_304560778.1">
    <property type="nucleotide sequence ID" value="NZ_JAUQSZ010000004.1"/>
</dbReference>